<reference evidence="3" key="1">
    <citation type="journal article" date="2014" name="Proc. Natl. Acad. Sci. U.S.A.">
        <title>Extensive sampling of basidiomycete genomes demonstrates inadequacy of the white-rot/brown-rot paradigm for wood decay fungi.</title>
        <authorList>
            <person name="Riley R."/>
            <person name="Salamov A.A."/>
            <person name="Brown D.W."/>
            <person name="Nagy L.G."/>
            <person name="Floudas D."/>
            <person name="Held B.W."/>
            <person name="Levasseur A."/>
            <person name="Lombard V."/>
            <person name="Morin E."/>
            <person name="Otillar R."/>
            <person name="Lindquist E.A."/>
            <person name="Sun H."/>
            <person name="LaButti K.M."/>
            <person name="Schmutz J."/>
            <person name="Jabbour D."/>
            <person name="Luo H."/>
            <person name="Baker S.E."/>
            <person name="Pisabarro A.G."/>
            <person name="Walton J.D."/>
            <person name="Blanchette R.A."/>
            <person name="Henrissat B."/>
            <person name="Martin F."/>
            <person name="Cullen D."/>
            <person name="Hibbett D.S."/>
            <person name="Grigoriev I.V."/>
        </authorList>
    </citation>
    <scope>NUCLEOTIDE SEQUENCE [LARGE SCALE GENOMIC DNA]</scope>
    <source>
        <strain evidence="3">CBS 339.88</strain>
    </source>
</reference>
<feature type="transmembrane region" description="Helical" evidence="1">
    <location>
        <begin position="36"/>
        <end position="59"/>
    </location>
</feature>
<dbReference type="OrthoDB" id="2893947at2759"/>
<gene>
    <name evidence="2" type="ORF">GALMADRAFT_98125</name>
</gene>
<evidence type="ECO:0000256" key="1">
    <source>
        <dbReference type="SAM" id="Phobius"/>
    </source>
</evidence>
<keyword evidence="1" id="KW-1133">Transmembrane helix</keyword>
<feature type="transmembrane region" description="Helical" evidence="1">
    <location>
        <begin position="111"/>
        <end position="132"/>
    </location>
</feature>
<keyword evidence="1" id="KW-0472">Membrane</keyword>
<keyword evidence="1" id="KW-0812">Transmembrane</keyword>
<organism evidence="2 3">
    <name type="scientific">Galerina marginata (strain CBS 339.88)</name>
    <dbReference type="NCBI Taxonomy" id="685588"/>
    <lineage>
        <taxon>Eukaryota</taxon>
        <taxon>Fungi</taxon>
        <taxon>Dikarya</taxon>
        <taxon>Basidiomycota</taxon>
        <taxon>Agaricomycotina</taxon>
        <taxon>Agaricomycetes</taxon>
        <taxon>Agaricomycetidae</taxon>
        <taxon>Agaricales</taxon>
        <taxon>Agaricineae</taxon>
        <taxon>Strophariaceae</taxon>
        <taxon>Galerina</taxon>
    </lineage>
</organism>
<dbReference type="AlphaFoldDB" id="A0A067T7R8"/>
<evidence type="ECO:0000313" key="3">
    <source>
        <dbReference type="Proteomes" id="UP000027222"/>
    </source>
</evidence>
<proteinExistence type="predicted"/>
<name>A0A067T7R8_GALM3</name>
<accession>A0A067T7R8</accession>
<dbReference type="Proteomes" id="UP000027222">
    <property type="component" value="Unassembled WGS sequence"/>
</dbReference>
<keyword evidence="3" id="KW-1185">Reference proteome</keyword>
<protein>
    <recommendedName>
        <fullName evidence="4">MARVEL domain-containing protein</fullName>
    </recommendedName>
</protein>
<evidence type="ECO:0000313" key="2">
    <source>
        <dbReference type="EMBL" id="KDR75023.1"/>
    </source>
</evidence>
<dbReference type="HOGENOM" id="CLU_123955_0_0_1"/>
<dbReference type="EMBL" id="KL142381">
    <property type="protein sequence ID" value="KDR75023.1"/>
    <property type="molecule type" value="Genomic_DNA"/>
</dbReference>
<feature type="transmembrane region" description="Helical" evidence="1">
    <location>
        <begin position="71"/>
        <end position="99"/>
    </location>
</feature>
<evidence type="ECO:0008006" key="4">
    <source>
        <dbReference type="Google" id="ProtNLM"/>
    </source>
</evidence>
<sequence>MGSFPQHLFSLILASLCFSTIGMVFGALAITLSPIIWIIPAIIALTFIYHTFILLVASAETYHSPRLYTPYTIGCAYILSFFWTATLAVSIAVSCLLLTDVVHTTDDKIKIWMLILSSVSLLESALLGYMAVMSHKEMKQIRYQNKWRWRIDITGVNSPQWRSVECFSSTEKTR</sequence>